<dbReference type="Proteomes" id="UP000183028">
    <property type="component" value="Unassembled WGS sequence"/>
</dbReference>
<keyword evidence="7" id="KW-0547">Nucleotide-binding</keyword>
<keyword evidence="2" id="KW-0863">Zinc-finger</keyword>
<protein>
    <submittedName>
        <fullName evidence="7">Superfamily II DNA or RNA helicase, SNF2 family</fullName>
    </submittedName>
</protein>
<dbReference type="AlphaFoldDB" id="A0A1H6VVX7"/>
<dbReference type="GO" id="GO:0005524">
    <property type="term" value="F:ATP binding"/>
    <property type="evidence" value="ECO:0007669"/>
    <property type="project" value="InterPro"/>
</dbReference>
<name>A0A1H6VVX7_9FIRM</name>
<evidence type="ECO:0000256" key="1">
    <source>
        <dbReference type="ARBA" id="ARBA00022801"/>
    </source>
</evidence>
<dbReference type="PROSITE" id="PS50966">
    <property type="entry name" value="ZF_SWIM"/>
    <property type="match status" value="1"/>
</dbReference>
<keyword evidence="2" id="KW-0862">Zinc</keyword>
<feature type="coiled-coil region" evidence="3">
    <location>
        <begin position="847"/>
        <end position="881"/>
    </location>
</feature>
<evidence type="ECO:0000256" key="3">
    <source>
        <dbReference type="SAM" id="Coils"/>
    </source>
</evidence>
<dbReference type="eggNOG" id="COG0553">
    <property type="taxonomic scope" value="Bacteria"/>
</dbReference>
<dbReference type="InterPro" id="IPR038718">
    <property type="entry name" value="SNF2-like_sf"/>
</dbReference>
<feature type="domain" description="SWIM-type" evidence="4">
    <location>
        <begin position="65"/>
        <end position="95"/>
    </location>
</feature>
<dbReference type="InterPro" id="IPR014001">
    <property type="entry name" value="Helicase_ATP-bd"/>
</dbReference>
<dbReference type="InterPro" id="IPR027417">
    <property type="entry name" value="P-loop_NTPase"/>
</dbReference>
<dbReference type="STRING" id="322505.SAMN04487836_1334"/>
<dbReference type="GO" id="GO:0016787">
    <property type="term" value="F:hydrolase activity"/>
    <property type="evidence" value="ECO:0007669"/>
    <property type="project" value="UniProtKB-KW"/>
</dbReference>
<dbReference type="Gene3D" id="3.40.50.300">
    <property type="entry name" value="P-loop containing nucleotide triphosphate hydrolases"/>
    <property type="match status" value="1"/>
</dbReference>
<feature type="domain" description="Helicase C-terminal" evidence="6">
    <location>
        <begin position="913"/>
        <end position="1060"/>
    </location>
</feature>
<keyword evidence="1" id="KW-0378">Hydrolase</keyword>
<evidence type="ECO:0000259" key="6">
    <source>
        <dbReference type="PROSITE" id="PS51194"/>
    </source>
</evidence>
<dbReference type="GO" id="GO:0004386">
    <property type="term" value="F:helicase activity"/>
    <property type="evidence" value="ECO:0007669"/>
    <property type="project" value="UniProtKB-KW"/>
</dbReference>
<evidence type="ECO:0000259" key="4">
    <source>
        <dbReference type="PROSITE" id="PS50966"/>
    </source>
</evidence>
<dbReference type="SUPFAM" id="SSF52540">
    <property type="entry name" value="P-loop containing nucleoside triphosphate hydrolases"/>
    <property type="match status" value="2"/>
</dbReference>
<keyword evidence="2" id="KW-0479">Metal-binding</keyword>
<dbReference type="CDD" id="cd18012">
    <property type="entry name" value="DEXQc_arch_SWI2_SNF2"/>
    <property type="match status" value="1"/>
</dbReference>
<keyword evidence="8" id="KW-1185">Reference proteome</keyword>
<dbReference type="SMART" id="SM00487">
    <property type="entry name" value="DEXDc"/>
    <property type="match status" value="1"/>
</dbReference>
<dbReference type="EMBL" id="FNYK01000049">
    <property type="protein sequence ID" value="SEJ04780.1"/>
    <property type="molecule type" value="Genomic_DNA"/>
</dbReference>
<reference evidence="8" key="1">
    <citation type="submission" date="2016-10" db="EMBL/GenBank/DDBJ databases">
        <authorList>
            <person name="Varghese N."/>
        </authorList>
    </citation>
    <scope>NUCLEOTIDE SEQUENCE [LARGE SCALE GENOMIC DNA]</scope>
    <source>
        <strain evidence="8">DSM 20406</strain>
    </source>
</reference>
<dbReference type="GO" id="GO:0008270">
    <property type="term" value="F:zinc ion binding"/>
    <property type="evidence" value="ECO:0007669"/>
    <property type="project" value="UniProtKB-KW"/>
</dbReference>
<dbReference type="Pfam" id="PF08455">
    <property type="entry name" value="SNF2_assoc"/>
    <property type="match status" value="1"/>
</dbReference>
<feature type="domain" description="Helicase ATP-binding" evidence="5">
    <location>
        <begin position="632"/>
        <end position="789"/>
    </location>
</feature>
<gene>
    <name evidence="7" type="ORF">SAMN04487834_10493</name>
</gene>
<dbReference type="InterPro" id="IPR007527">
    <property type="entry name" value="Znf_SWIM"/>
</dbReference>
<keyword evidence="3" id="KW-0175">Coiled coil</keyword>
<dbReference type="PROSITE" id="PS51194">
    <property type="entry name" value="HELICASE_CTER"/>
    <property type="match status" value="1"/>
</dbReference>
<dbReference type="PROSITE" id="PS51192">
    <property type="entry name" value="HELICASE_ATP_BIND_1"/>
    <property type="match status" value="1"/>
</dbReference>
<dbReference type="PANTHER" id="PTHR10799">
    <property type="entry name" value="SNF2/RAD54 HELICASE FAMILY"/>
    <property type="match status" value="1"/>
</dbReference>
<dbReference type="OrthoDB" id="9760715at2"/>
<dbReference type="InterPro" id="IPR001650">
    <property type="entry name" value="Helicase_C-like"/>
</dbReference>
<evidence type="ECO:0000259" key="5">
    <source>
        <dbReference type="PROSITE" id="PS51192"/>
    </source>
</evidence>
<dbReference type="Gene3D" id="3.40.50.10810">
    <property type="entry name" value="Tandem AAA-ATPase domain"/>
    <property type="match status" value="1"/>
</dbReference>
<evidence type="ECO:0000313" key="7">
    <source>
        <dbReference type="EMBL" id="SEJ04780.1"/>
    </source>
</evidence>
<organism evidence="7 8">
    <name type="scientific">Sharpea azabuensis</name>
    <dbReference type="NCBI Taxonomy" id="322505"/>
    <lineage>
        <taxon>Bacteria</taxon>
        <taxon>Bacillati</taxon>
        <taxon>Bacillota</taxon>
        <taxon>Erysipelotrichia</taxon>
        <taxon>Erysipelotrichales</taxon>
        <taxon>Coprobacillaceae</taxon>
        <taxon>Sharpea</taxon>
    </lineage>
</organism>
<dbReference type="CDD" id="cd18793">
    <property type="entry name" value="SF2_C_SNF"/>
    <property type="match status" value="1"/>
</dbReference>
<dbReference type="Pfam" id="PF00176">
    <property type="entry name" value="SNF2-rel_dom"/>
    <property type="match status" value="1"/>
</dbReference>
<keyword evidence="7" id="KW-0347">Helicase</keyword>
<evidence type="ECO:0000256" key="2">
    <source>
        <dbReference type="PROSITE-ProRule" id="PRU00325"/>
    </source>
</evidence>
<evidence type="ECO:0000313" key="8">
    <source>
        <dbReference type="Proteomes" id="UP000183028"/>
    </source>
</evidence>
<keyword evidence="7" id="KW-0067">ATP-binding</keyword>
<dbReference type="Pfam" id="PF00271">
    <property type="entry name" value="Helicase_C"/>
    <property type="match status" value="1"/>
</dbReference>
<sequence length="1074" mass="125506">MLFITDGEFLRTVSQKRNQYLARKLYESGAVTRIHIEFVHDRYEIVGTVFVNDTIYTPHIYVTKYSKIIETSCDCEFYDAYTACAHAGAVILAVQDLAPNHFPFDYEADVTAARKRKEEAALTYQEKLRREWEDRRISALESVSETLTNDFRNQMYQTFSESHEPVHIIAYHDYRNYSTIRFKVGRERYYIIKDIAQFISRMDNHEYYSYGKNFSWVHNYQDLDEKSKKIYDFMRAQQRRNTDYYYGNQAVGFSGYMVDALCHLLEENPQAVKDLTMVEDNEKMTISTTRNDRDVIYRLDIKHQDVHNYFAGKNNLYYLTYGRNNHCIIHYIKGDERGIFVKLLEAFNQNNDTIYVPLNKENDFYRYLISPIKDVIEFQGDINLQEEDRLEIYGDINTEEEAYFNVLGIYSEEKINLIEKPDTPHSATADLVLKYLEDHSTGNDENYYYFDTRVDESMDFLDRGIAFLQNYADIYVSDNLKKIGTKAKMKVKVGITVSNNLLSVDIDSIGIPKEELAAVMNSFKKKKKYHKLKNGEMIYIESDELAEVNEMMDRYHLLPKDLKDGHVDMNLNRAYSLDMTANEMNHIEVARSEAFKDIIDELTNYKAHQHEINDQFGHILRDYQKDGYQWLSTMTDLHFGGILADDMGLGKTLQMIALLENQPEHFSIVVCPSSLVLNWNDEFDKFSSHLRNVCVMGSADKRKEIIEHAKDYDVLVTSYDYIRRDIDLYKGLKFDFVILDEAQYIKNQQTKNAQSVKELDGKQKFALTGTPIENSLAELWSIFDFLNKGYLFNYNYFKKAYEAPIVRSHDEEKSNELKKLISPFILRRTKKEVLKELPDKVEKTLTIDFEEDERKLYYANLVEANKELASMDSKKDRIEILAMLTRLRQICCEPRLIIDDVKHISSKMEAALDLIDTYHENNKKCIVFSSFSQVLDLMARELHERGIKYYMLTGSTTKQKRKQRVDAFQNDDSTVFLISLKAGGTGLNLTAAEGVIHFDPWWNMSAQSQATDRAHRIGQKNTVFVYKLIMKDSIEEKIQNIQEQKKNLADAFVEGNEGVITTMTNDEIMSLFEE</sequence>
<dbReference type="SMART" id="SM00490">
    <property type="entry name" value="HELICc"/>
    <property type="match status" value="1"/>
</dbReference>
<dbReference type="RefSeq" id="WP_074732484.1">
    <property type="nucleotide sequence ID" value="NZ_FNYK01000049.1"/>
</dbReference>
<proteinExistence type="predicted"/>
<accession>A0A1H6VVX7</accession>
<dbReference type="InterPro" id="IPR049730">
    <property type="entry name" value="SNF2/RAD54-like_C"/>
</dbReference>
<dbReference type="InterPro" id="IPR013663">
    <property type="entry name" value="Helicase_SWF/SNF/SWI_bac"/>
</dbReference>
<dbReference type="InterPro" id="IPR000330">
    <property type="entry name" value="SNF2_N"/>
</dbReference>